<dbReference type="GO" id="GO:0019748">
    <property type="term" value="P:secondary metabolic process"/>
    <property type="evidence" value="ECO:0007669"/>
    <property type="project" value="TreeGrafter"/>
</dbReference>
<name>A0A6L9G796_9MICC</name>
<feature type="region of interest" description="Disordered" evidence="2">
    <location>
        <begin position="1"/>
        <end position="35"/>
    </location>
</feature>
<dbReference type="GO" id="GO:0016831">
    <property type="term" value="F:carboxy-lyase activity"/>
    <property type="evidence" value="ECO:0007669"/>
    <property type="project" value="InterPro"/>
</dbReference>
<dbReference type="SUPFAM" id="SSF51556">
    <property type="entry name" value="Metallo-dependent hydrolases"/>
    <property type="match status" value="1"/>
</dbReference>
<dbReference type="CDD" id="cd01292">
    <property type="entry name" value="metallo-dependent_hydrolases"/>
    <property type="match status" value="1"/>
</dbReference>
<dbReference type="GO" id="GO:0016787">
    <property type="term" value="F:hydrolase activity"/>
    <property type="evidence" value="ECO:0007669"/>
    <property type="project" value="UniProtKB-KW"/>
</dbReference>
<dbReference type="Gene3D" id="3.20.20.140">
    <property type="entry name" value="Metal-dependent hydrolases"/>
    <property type="match status" value="1"/>
</dbReference>
<evidence type="ECO:0000313" key="4">
    <source>
        <dbReference type="EMBL" id="NAZ17078.1"/>
    </source>
</evidence>
<reference evidence="4 5" key="1">
    <citation type="submission" date="2020-01" db="EMBL/GenBank/DDBJ databases">
        <title>Glutamicibacter soli M275.</title>
        <authorList>
            <person name="Meng X."/>
        </authorList>
    </citation>
    <scope>NUCLEOTIDE SEQUENCE [LARGE SCALE GENOMIC DNA]</scope>
    <source>
        <strain evidence="4 5">M275</strain>
    </source>
</reference>
<gene>
    <name evidence="4" type="ORF">GT020_13530</name>
</gene>
<dbReference type="InterPro" id="IPR032465">
    <property type="entry name" value="ACMSD"/>
</dbReference>
<organism evidence="4 5">
    <name type="scientific">Glutamicibacter soli</name>
    <dbReference type="NCBI Taxonomy" id="453836"/>
    <lineage>
        <taxon>Bacteria</taxon>
        <taxon>Bacillati</taxon>
        <taxon>Actinomycetota</taxon>
        <taxon>Actinomycetes</taxon>
        <taxon>Micrococcales</taxon>
        <taxon>Micrococcaceae</taxon>
        <taxon>Glutamicibacter</taxon>
    </lineage>
</organism>
<dbReference type="InterPro" id="IPR032466">
    <property type="entry name" value="Metal_Hydrolase"/>
</dbReference>
<dbReference type="PANTHER" id="PTHR21240:SF28">
    <property type="entry name" value="ISO-OROTATE DECARBOXYLASE (EUROFUNG)"/>
    <property type="match status" value="1"/>
</dbReference>
<protein>
    <submittedName>
        <fullName evidence="4">Amidohydrolase family protein</fullName>
    </submittedName>
</protein>
<evidence type="ECO:0000259" key="3">
    <source>
        <dbReference type="Pfam" id="PF04909"/>
    </source>
</evidence>
<keyword evidence="4" id="KW-0378">Hydrolase</keyword>
<feature type="compositionally biased region" description="Basic and acidic residues" evidence="2">
    <location>
        <begin position="24"/>
        <end position="35"/>
    </location>
</feature>
<evidence type="ECO:0000256" key="1">
    <source>
        <dbReference type="ARBA" id="ARBA00023239"/>
    </source>
</evidence>
<feature type="domain" description="Amidohydrolase-related" evidence="3">
    <location>
        <begin position="51"/>
        <end position="319"/>
    </location>
</feature>
<sequence>MRPPARGRPSLPRTDNPRSSPVEHLPREQRSPANDAEIKDYLHRLGLPGLIDLHVHFMPQNVLDKVWAFFDGREADGDLPWPISYRTDEAQRVATLEQLGVARFSTLNYAHRPGMADWLNEYSKNFAALHPQAIASGTFYPEEGTEQQVRDCLESGVEVFKIHVQVGNFDPNDPLLDRAWQLVAEARTPVIIHCGNGPLKGQHTGIEPIRRLLARHEDLVLVIAHAGLPDYREFAELALEHPNVYLDTTMLATDFTEQFAPMPEGYRALLAQLAGKVVLGTDFPNIPYPYSHQLQALDALGLGEQWMREVLWETPQRLLAQVRAAV</sequence>
<evidence type="ECO:0000313" key="5">
    <source>
        <dbReference type="Proteomes" id="UP000477543"/>
    </source>
</evidence>
<keyword evidence="1" id="KW-0456">Lyase</keyword>
<dbReference type="PANTHER" id="PTHR21240">
    <property type="entry name" value="2-AMINO-3-CARBOXYLMUCONATE-6-SEMIALDEHYDE DECARBOXYLASE"/>
    <property type="match status" value="1"/>
</dbReference>
<evidence type="ECO:0000256" key="2">
    <source>
        <dbReference type="SAM" id="MobiDB-lite"/>
    </source>
</evidence>
<dbReference type="Pfam" id="PF04909">
    <property type="entry name" value="Amidohydro_2"/>
    <property type="match status" value="1"/>
</dbReference>
<proteinExistence type="predicted"/>
<dbReference type="GO" id="GO:0005737">
    <property type="term" value="C:cytoplasm"/>
    <property type="evidence" value="ECO:0007669"/>
    <property type="project" value="TreeGrafter"/>
</dbReference>
<comment type="caution">
    <text evidence="4">The sequence shown here is derived from an EMBL/GenBank/DDBJ whole genome shotgun (WGS) entry which is preliminary data.</text>
</comment>
<dbReference type="AlphaFoldDB" id="A0A6L9G796"/>
<dbReference type="Proteomes" id="UP000477543">
    <property type="component" value="Unassembled WGS sequence"/>
</dbReference>
<dbReference type="InterPro" id="IPR006680">
    <property type="entry name" value="Amidohydro-rel"/>
</dbReference>
<accession>A0A6L9G796</accession>
<dbReference type="EMBL" id="WYDN01000013">
    <property type="protein sequence ID" value="NAZ17078.1"/>
    <property type="molecule type" value="Genomic_DNA"/>
</dbReference>